<dbReference type="EMBL" id="BARU01003499">
    <property type="protein sequence ID" value="GAH24368.1"/>
    <property type="molecule type" value="Genomic_DNA"/>
</dbReference>
<protein>
    <recommendedName>
        <fullName evidence="1">B12-binding N-terminal domain-containing protein</fullName>
    </recommendedName>
</protein>
<organism evidence="2">
    <name type="scientific">marine sediment metagenome</name>
    <dbReference type="NCBI Taxonomy" id="412755"/>
    <lineage>
        <taxon>unclassified sequences</taxon>
        <taxon>metagenomes</taxon>
        <taxon>ecological metagenomes</taxon>
    </lineage>
</organism>
<reference evidence="2" key="1">
    <citation type="journal article" date="2014" name="Front. Microbiol.">
        <title>High frequency of phylogenetically diverse reductive dehalogenase-homologous genes in deep subseafloor sedimentary metagenomes.</title>
        <authorList>
            <person name="Kawai M."/>
            <person name="Futagami T."/>
            <person name="Toyoda A."/>
            <person name="Takaki Y."/>
            <person name="Nishi S."/>
            <person name="Hori S."/>
            <person name="Arai W."/>
            <person name="Tsubouchi T."/>
            <person name="Morono Y."/>
            <person name="Uchiyama I."/>
            <person name="Ito T."/>
            <person name="Fujiyama A."/>
            <person name="Inagaki F."/>
            <person name="Takami H."/>
        </authorList>
    </citation>
    <scope>NUCLEOTIDE SEQUENCE</scope>
    <source>
        <strain evidence="2">Expedition CK06-06</strain>
    </source>
</reference>
<name>X1FUB4_9ZZZZ</name>
<feature type="domain" description="B12-binding N-terminal" evidence="1">
    <location>
        <begin position="5"/>
        <end position="57"/>
    </location>
</feature>
<evidence type="ECO:0000259" key="1">
    <source>
        <dbReference type="Pfam" id="PF02607"/>
    </source>
</evidence>
<evidence type="ECO:0000313" key="2">
    <source>
        <dbReference type="EMBL" id="GAH24368.1"/>
    </source>
</evidence>
<feature type="non-terminal residue" evidence="2">
    <location>
        <position position="57"/>
    </location>
</feature>
<gene>
    <name evidence="2" type="ORF">S03H2_07546</name>
</gene>
<dbReference type="AlphaFoldDB" id="X1FUB4"/>
<dbReference type="InterPro" id="IPR003759">
    <property type="entry name" value="Cbl-bd_cap"/>
</dbReference>
<sequence length="57" mass="6260">MPGDLVSTLADLKEQEAIEIAQNRLGAGDEPLSILNDARRGMEIVGDRFARGEYFIP</sequence>
<dbReference type="Gene3D" id="1.10.1240.10">
    <property type="entry name" value="Methionine synthase domain"/>
    <property type="match status" value="1"/>
</dbReference>
<dbReference type="InterPro" id="IPR036594">
    <property type="entry name" value="Meth_synthase_dom"/>
</dbReference>
<comment type="caution">
    <text evidence="2">The sequence shown here is derived from an EMBL/GenBank/DDBJ whole genome shotgun (WGS) entry which is preliminary data.</text>
</comment>
<dbReference type="Pfam" id="PF02607">
    <property type="entry name" value="B12-binding_2"/>
    <property type="match status" value="1"/>
</dbReference>
<proteinExistence type="predicted"/>
<accession>X1FUB4</accession>
<dbReference type="SUPFAM" id="SSF47644">
    <property type="entry name" value="Methionine synthase domain"/>
    <property type="match status" value="1"/>
</dbReference>